<dbReference type="Gene3D" id="3.40.50.300">
    <property type="entry name" value="P-loop containing nucleotide triphosphate hydrolases"/>
    <property type="match status" value="1"/>
</dbReference>
<evidence type="ECO:0000256" key="5">
    <source>
        <dbReference type="ARBA" id="ARBA00022840"/>
    </source>
</evidence>
<dbReference type="AlphaFoldDB" id="A0A7R9AMY8"/>
<keyword evidence="3" id="KW-0378">Hydrolase</keyword>
<dbReference type="GO" id="GO:0004386">
    <property type="term" value="F:helicase activity"/>
    <property type="evidence" value="ECO:0007669"/>
    <property type="project" value="UniProtKB-KW"/>
</dbReference>
<dbReference type="PROSITE" id="PS51192">
    <property type="entry name" value="HELICASE_ATP_BIND_1"/>
    <property type="match status" value="1"/>
</dbReference>
<accession>A0A7R9AMY8</accession>
<evidence type="ECO:0000259" key="7">
    <source>
        <dbReference type="PROSITE" id="PS51192"/>
    </source>
</evidence>
<dbReference type="FunFam" id="3.40.50.300:FF:000628">
    <property type="entry name" value="Endoribonuclease Dicer"/>
    <property type="match status" value="1"/>
</dbReference>
<dbReference type="GO" id="GO:0005524">
    <property type="term" value="F:ATP binding"/>
    <property type="evidence" value="ECO:0007669"/>
    <property type="project" value="UniProtKB-KW"/>
</dbReference>
<evidence type="ECO:0000256" key="2">
    <source>
        <dbReference type="ARBA" id="ARBA00022741"/>
    </source>
</evidence>
<keyword evidence="2" id="KW-0547">Nucleotide-binding</keyword>
<evidence type="ECO:0000256" key="3">
    <source>
        <dbReference type="ARBA" id="ARBA00022801"/>
    </source>
</evidence>
<dbReference type="GO" id="GO:0005737">
    <property type="term" value="C:cytoplasm"/>
    <property type="evidence" value="ECO:0007669"/>
    <property type="project" value="TreeGrafter"/>
</dbReference>
<proteinExistence type="inferred from homology"/>
<dbReference type="Pfam" id="PF04851">
    <property type="entry name" value="ResIII"/>
    <property type="match status" value="1"/>
</dbReference>
<gene>
    <name evidence="8" type="ORF">TSIB3V08_LOCUS1640</name>
</gene>
<dbReference type="EMBL" id="OC000465">
    <property type="protein sequence ID" value="CAD7257374.1"/>
    <property type="molecule type" value="Genomic_DNA"/>
</dbReference>
<organism evidence="8">
    <name type="scientific">Timema shepardi</name>
    <name type="common">Walking stick</name>
    <dbReference type="NCBI Taxonomy" id="629360"/>
    <lineage>
        <taxon>Eukaryota</taxon>
        <taxon>Metazoa</taxon>
        <taxon>Ecdysozoa</taxon>
        <taxon>Arthropoda</taxon>
        <taxon>Hexapoda</taxon>
        <taxon>Insecta</taxon>
        <taxon>Pterygota</taxon>
        <taxon>Neoptera</taxon>
        <taxon>Polyneoptera</taxon>
        <taxon>Phasmatodea</taxon>
        <taxon>Timematodea</taxon>
        <taxon>Timematoidea</taxon>
        <taxon>Timematidae</taxon>
        <taxon>Timema</taxon>
    </lineage>
</organism>
<comment type="cofactor">
    <cofactor evidence="1">
        <name>Mg(2+)</name>
        <dbReference type="ChEBI" id="CHEBI:18420"/>
    </cofactor>
</comment>
<comment type="similarity">
    <text evidence="6">Belongs to the helicase family. Dicer subfamily.</text>
</comment>
<reference evidence="8" key="1">
    <citation type="submission" date="2020-11" db="EMBL/GenBank/DDBJ databases">
        <authorList>
            <person name="Tran Van P."/>
        </authorList>
    </citation>
    <scope>NUCLEOTIDE SEQUENCE</scope>
</reference>
<dbReference type="InterPro" id="IPR006935">
    <property type="entry name" value="Helicase/UvrB_N"/>
</dbReference>
<protein>
    <recommendedName>
        <fullName evidence="7">Helicase ATP-binding domain-containing protein</fullName>
    </recommendedName>
</protein>
<feature type="domain" description="Helicase ATP-binding" evidence="7">
    <location>
        <begin position="20"/>
        <end position="198"/>
    </location>
</feature>
<dbReference type="SMART" id="SM00487">
    <property type="entry name" value="DEXDc"/>
    <property type="match status" value="1"/>
</dbReference>
<evidence type="ECO:0000256" key="6">
    <source>
        <dbReference type="ARBA" id="ARBA00035116"/>
    </source>
</evidence>
<dbReference type="GO" id="GO:0030422">
    <property type="term" value="P:siRNA processing"/>
    <property type="evidence" value="ECO:0007669"/>
    <property type="project" value="UniProtKB-ARBA"/>
</dbReference>
<dbReference type="GO" id="GO:0004525">
    <property type="term" value="F:ribonuclease III activity"/>
    <property type="evidence" value="ECO:0007669"/>
    <property type="project" value="UniProtKB-ARBA"/>
</dbReference>
<evidence type="ECO:0000256" key="4">
    <source>
        <dbReference type="ARBA" id="ARBA00022806"/>
    </source>
</evidence>
<dbReference type="PANTHER" id="PTHR14074">
    <property type="entry name" value="HELICASE WITH DEATH DOMAIN-RELATED"/>
    <property type="match status" value="1"/>
</dbReference>
<sequence>MGLEEELIEDLQPRGYQHQLLEKAFRQNTLLYLPTGSGKTYIAVMLIKAMLQEIEPPFEATGKRTVFMVNTVPLVEQQATYIQRFVPVSVGRYSGDRKVDFWSREVWLEELKNNQVLVMTAQIFLNNLSHGYITLDKVNLMIFDECHHAVTDHPMRQIMRHFADCPRTKQPRVLGLSATLLNSNIKPEAVEQAITSLEVTFQSIIATVDHMTQVERFSTNPDEKEIVYSPELLTGTEVVERIEKILASTRGFLDTINLETPNKTSPNAPSNAILINSKKKKFSKLLINFCNDLVLQLKTLGLFGGHKAALSHLVQLFRLRKCIDDINADHVILSLISDMTLISSKKLFLSWHMCVVAPLSTHHTSSLLINFAQRVLTEDDVNVTISSAAAWLLVGRTEERTEPAEENIALELYDQELPPFCPTGPDGPKVTLTMAIPLIER</sequence>
<evidence type="ECO:0000256" key="1">
    <source>
        <dbReference type="ARBA" id="ARBA00001946"/>
    </source>
</evidence>
<dbReference type="GO" id="GO:0003677">
    <property type="term" value="F:DNA binding"/>
    <property type="evidence" value="ECO:0007669"/>
    <property type="project" value="InterPro"/>
</dbReference>
<dbReference type="PANTHER" id="PTHR14074:SF16">
    <property type="entry name" value="ANTIVIRAL INNATE IMMUNE RESPONSE RECEPTOR RIG-I"/>
    <property type="match status" value="1"/>
</dbReference>
<name>A0A7R9AMY8_TIMSH</name>
<dbReference type="InterPro" id="IPR014001">
    <property type="entry name" value="Helicase_ATP-bd"/>
</dbReference>
<keyword evidence="4" id="KW-0347">Helicase</keyword>
<dbReference type="CDD" id="cd18034">
    <property type="entry name" value="DEXHc_dicer"/>
    <property type="match status" value="1"/>
</dbReference>
<dbReference type="SUPFAM" id="SSF52540">
    <property type="entry name" value="P-loop containing nucleoside triphosphate hydrolases"/>
    <property type="match status" value="1"/>
</dbReference>
<evidence type="ECO:0000313" key="8">
    <source>
        <dbReference type="EMBL" id="CAD7257374.1"/>
    </source>
</evidence>
<keyword evidence="5" id="KW-0067">ATP-binding</keyword>
<dbReference type="InterPro" id="IPR027417">
    <property type="entry name" value="P-loop_NTPase"/>
</dbReference>
<dbReference type="InterPro" id="IPR051363">
    <property type="entry name" value="RLR_Helicase"/>
</dbReference>